<evidence type="ECO:0000256" key="3">
    <source>
        <dbReference type="ARBA" id="ARBA00023242"/>
    </source>
</evidence>
<dbReference type="AlphaFoldDB" id="A0A371IHX4"/>
<evidence type="ECO:0000313" key="9">
    <source>
        <dbReference type="Proteomes" id="UP000257109"/>
    </source>
</evidence>
<sequence length="849" mass="97521">MDGKSIKQSPNTMKTPRPASKLKRKREESKGKKKKKVGNKEEKRKISDIPISHSMLEDDHDEGEGFDNESPRSKVMESLWQDPEDNDSGLAEGSETEEDVGFHSDEEDIGINGQPTSEDSVHLSSFDLHLQHNLSKEEIDSQGSRKFSWETPAIGMSNCKWTGTGENILEDLDINSCHGLKAKLSEHWMDVYKTSGGKDLSSPKQKISYRDILYCNKRPFYLKGLEDTSIMDAYIMHSLNHVFRTRDCVKKNDAKLAKLKENVDGDRFRDQGFTRPKVLILLPLASTVYRVVKRLIQLTPSAYKVNVEHMDRFSTKFGSEEHKGDIENGEESENANPHKSSKATDFQMLFGGNNEDDFMVGIKFTRSKFVKPNIHPNLLLTHLEPKTTKKALSDPIYLAAMKTEFNALQQNKQYLDPYFSSTKQGQVSGQAFLAVWCDHLDVNNAFLNGLLEEEVYMTQPTGFEASNRTVVCRLNQAIHGLKKKKKAPRTWFDRLKVKCILLCLKGSLFWELHLQPSTFAGPFSLQAFCDADCLTQMIDVQLLVHAFFLGLMKTIKLFSDFHTSDIIIASALCLVNKIEETWSNKEKDVDFLSSIEVLIIDHADVIAMQNWSHVDTVIKHLNRLPSKQPGTDVMRIRPWYLDDHAKFYRQTIILGFYSNPDINASFNHQCLNYEGKVKLICEYKGILHKVLPEIRQVYERFSVDSIVEADDARFDYFVKKVFPRIKDLDQGGTMYTTQSDISRARLWFYEGRRKIMLYTERSHFYHRYKIRGVQNLIIYSLPERKEFYPEIVNMLDGSDNMTCTVLFSCLDKLRLERIVGTTPAKRMVAAEKVEMVEPVTWSDSRLCKS</sequence>
<protein>
    <submittedName>
        <fullName evidence="8">Utp25</fullName>
    </submittedName>
</protein>
<name>A0A371IHX4_MUCPR</name>
<dbReference type="PANTHER" id="PTHR12933:SF0">
    <property type="entry name" value="U3 SMALL NUCLEOLAR RNA-ASSOCIATED PROTEIN 25 HOMOLOG"/>
    <property type="match status" value="1"/>
</dbReference>
<dbReference type="GO" id="GO:0032040">
    <property type="term" value="C:small-subunit processome"/>
    <property type="evidence" value="ECO:0007669"/>
    <property type="project" value="TreeGrafter"/>
</dbReference>
<evidence type="ECO:0000259" key="7">
    <source>
        <dbReference type="Pfam" id="PF22916"/>
    </source>
</evidence>
<feature type="region of interest" description="Disordered" evidence="4">
    <location>
        <begin position="1"/>
        <end position="120"/>
    </location>
</feature>
<evidence type="ECO:0000256" key="2">
    <source>
        <dbReference type="ARBA" id="ARBA00009223"/>
    </source>
</evidence>
<comment type="similarity">
    <text evidence="2">Belongs to the UTP25 family.</text>
</comment>
<dbReference type="InterPro" id="IPR053940">
    <property type="entry name" value="UTP25_NTPase-like"/>
</dbReference>
<dbReference type="GO" id="GO:0000462">
    <property type="term" value="P:maturation of SSU-rRNA from tricistronic rRNA transcript (SSU-rRNA, 5.8S rRNA, LSU-rRNA)"/>
    <property type="evidence" value="ECO:0007669"/>
    <property type="project" value="TreeGrafter"/>
</dbReference>
<dbReference type="GO" id="GO:0034511">
    <property type="term" value="F:U3 snoRNA binding"/>
    <property type="evidence" value="ECO:0007669"/>
    <property type="project" value="InterPro"/>
</dbReference>
<dbReference type="Pfam" id="PF22916">
    <property type="entry name" value="UTP25_NTPase-like"/>
    <property type="match status" value="2"/>
</dbReference>
<feature type="compositionally biased region" description="Acidic residues" evidence="4">
    <location>
        <begin position="94"/>
        <end position="109"/>
    </location>
</feature>
<proteinExistence type="inferred from homology"/>
<dbReference type="InterPro" id="IPR053939">
    <property type="entry name" value="UTP25_C"/>
</dbReference>
<dbReference type="OrthoDB" id="10264378at2759"/>
<dbReference type="Pfam" id="PF07727">
    <property type="entry name" value="RVT_2"/>
    <property type="match status" value="1"/>
</dbReference>
<feature type="non-terminal residue" evidence="8">
    <location>
        <position position="1"/>
    </location>
</feature>
<dbReference type="EMBL" id="QJKJ01000038">
    <property type="protein sequence ID" value="RDY14641.1"/>
    <property type="molecule type" value="Genomic_DNA"/>
</dbReference>
<comment type="caution">
    <text evidence="8">The sequence shown here is derived from an EMBL/GenBank/DDBJ whole genome shotgun (WGS) entry which is preliminary data.</text>
</comment>
<feature type="domain" description="UTP25 NTP hydrolase-like" evidence="7">
    <location>
        <begin position="209"/>
        <end position="368"/>
    </location>
</feature>
<evidence type="ECO:0000259" key="6">
    <source>
        <dbReference type="Pfam" id="PF07727"/>
    </source>
</evidence>
<dbReference type="InterPro" id="IPR013103">
    <property type="entry name" value="RVT_2"/>
</dbReference>
<dbReference type="PANTHER" id="PTHR12933">
    <property type="entry name" value="ORF PROTEIN-RELATED"/>
    <property type="match status" value="1"/>
</dbReference>
<keyword evidence="9" id="KW-1185">Reference proteome</keyword>
<feature type="compositionally biased region" description="Basic and acidic residues" evidence="4">
    <location>
        <begin position="38"/>
        <end position="47"/>
    </location>
</feature>
<evidence type="ECO:0000256" key="1">
    <source>
        <dbReference type="ARBA" id="ARBA00004604"/>
    </source>
</evidence>
<feature type="domain" description="Reverse transcriptase Ty1/copia-type" evidence="6">
    <location>
        <begin position="438"/>
        <end position="496"/>
    </location>
</feature>
<evidence type="ECO:0000259" key="5">
    <source>
        <dbReference type="Pfam" id="PF06862"/>
    </source>
</evidence>
<feature type="compositionally biased region" description="Polar residues" evidence="4">
    <location>
        <begin position="1"/>
        <end position="14"/>
    </location>
</feature>
<dbReference type="GO" id="GO:0019843">
    <property type="term" value="F:rRNA binding"/>
    <property type="evidence" value="ECO:0007669"/>
    <property type="project" value="TreeGrafter"/>
</dbReference>
<gene>
    <name evidence="8" type="primary">utp25</name>
    <name evidence="8" type="ORF">CR513_00274</name>
</gene>
<dbReference type="Pfam" id="PF06862">
    <property type="entry name" value="Utp25_C"/>
    <property type="match status" value="1"/>
</dbReference>
<feature type="domain" description="UTP25 NTP hydrolase-like" evidence="7">
    <location>
        <begin position="552"/>
        <end position="677"/>
    </location>
</feature>
<feature type="compositionally biased region" description="Acidic residues" evidence="4">
    <location>
        <begin position="58"/>
        <end position="67"/>
    </location>
</feature>
<organism evidence="8 9">
    <name type="scientific">Mucuna pruriens</name>
    <name type="common">Velvet bean</name>
    <name type="synonym">Dolichos pruriens</name>
    <dbReference type="NCBI Taxonomy" id="157652"/>
    <lineage>
        <taxon>Eukaryota</taxon>
        <taxon>Viridiplantae</taxon>
        <taxon>Streptophyta</taxon>
        <taxon>Embryophyta</taxon>
        <taxon>Tracheophyta</taxon>
        <taxon>Spermatophyta</taxon>
        <taxon>Magnoliopsida</taxon>
        <taxon>eudicotyledons</taxon>
        <taxon>Gunneridae</taxon>
        <taxon>Pentapetalae</taxon>
        <taxon>rosids</taxon>
        <taxon>fabids</taxon>
        <taxon>Fabales</taxon>
        <taxon>Fabaceae</taxon>
        <taxon>Papilionoideae</taxon>
        <taxon>50 kb inversion clade</taxon>
        <taxon>NPAAA clade</taxon>
        <taxon>indigoferoid/millettioid clade</taxon>
        <taxon>Phaseoleae</taxon>
        <taxon>Mucuna</taxon>
    </lineage>
</organism>
<feature type="domain" description="UTP25 C-terminal" evidence="5">
    <location>
        <begin position="735"/>
        <end position="832"/>
    </location>
</feature>
<feature type="region of interest" description="Disordered" evidence="4">
    <location>
        <begin position="318"/>
        <end position="342"/>
    </location>
</feature>
<keyword evidence="3" id="KW-0539">Nucleus</keyword>
<dbReference type="STRING" id="157652.A0A371IHX4"/>
<dbReference type="InterPro" id="IPR010678">
    <property type="entry name" value="UTP25"/>
</dbReference>
<comment type="subcellular location">
    <subcellularLocation>
        <location evidence="1">Nucleus</location>
        <location evidence="1">Nucleolus</location>
    </subcellularLocation>
</comment>
<evidence type="ECO:0000256" key="4">
    <source>
        <dbReference type="SAM" id="MobiDB-lite"/>
    </source>
</evidence>
<dbReference type="Proteomes" id="UP000257109">
    <property type="component" value="Unassembled WGS sequence"/>
</dbReference>
<reference evidence="8" key="1">
    <citation type="submission" date="2018-05" db="EMBL/GenBank/DDBJ databases">
        <title>Draft genome of Mucuna pruriens seed.</title>
        <authorList>
            <person name="Nnadi N.E."/>
            <person name="Vos R."/>
            <person name="Hasami M.H."/>
            <person name="Devisetty U.K."/>
            <person name="Aguiy J.C."/>
        </authorList>
    </citation>
    <scope>NUCLEOTIDE SEQUENCE [LARGE SCALE GENOMIC DNA]</scope>
    <source>
        <strain evidence="8">JCA_2017</strain>
    </source>
</reference>
<accession>A0A371IHX4</accession>
<evidence type="ECO:0000313" key="8">
    <source>
        <dbReference type="EMBL" id="RDY14641.1"/>
    </source>
</evidence>